<accession>A0A8T0GKU8</accession>
<dbReference type="Proteomes" id="UP000822688">
    <property type="component" value="Chromosome 10"/>
</dbReference>
<keyword evidence="1" id="KW-1133">Transmembrane helix</keyword>
<name>A0A8T0GKU8_CERPU</name>
<organism evidence="2 3">
    <name type="scientific">Ceratodon purpureus</name>
    <name type="common">Fire moss</name>
    <name type="synonym">Dicranum purpureum</name>
    <dbReference type="NCBI Taxonomy" id="3225"/>
    <lineage>
        <taxon>Eukaryota</taxon>
        <taxon>Viridiplantae</taxon>
        <taxon>Streptophyta</taxon>
        <taxon>Embryophyta</taxon>
        <taxon>Bryophyta</taxon>
        <taxon>Bryophytina</taxon>
        <taxon>Bryopsida</taxon>
        <taxon>Dicranidae</taxon>
        <taxon>Pseudoditrichales</taxon>
        <taxon>Ditrichaceae</taxon>
        <taxon>Ceratodon</taxon>
    </lineage>
</organism>
<gene>
    <name evidence="2" type="ORF">KC19_10G059100</name>
</gene>
<sequence length="149" mass="15885">MELGRRQSSIRWAGVVFGVLLVAVAMVGGVGAVEPGSGGQQQSAGETAKQVQAVLGQVWELVGPWVQWAKSIGRDLFAVVYERASLQGLKSVAAEAGRIGFDFFSGRPYQAAYEVARDVPGVGRAVKEVVGEANLRKKAAREKAEEKEL</sequence>
<proteinExistence type="predicted"/>
<evidence type="ECO:0000313" key="3">
    <source>
        <dbReference type="Proteomes" id="UP000822688"/>
    </source>
</evidence>
<comment type="caution">
    <text evidence="2">The sequence shown here is derived from an EMBL/GenBank/DDBJ whole genome shotgun (WGS) entry which is preliminary data.</text>
</comment>
<evidence type="ECO:0000256" key="1">
    <source>
        <dbReference type="SAM" id="Phobius"/>
    </source>
</evidence>
<keyword evidence="1" id="KW-0472">Membrane</keyword>
<reference evidence="2" key="1">
    <citation type="submission" date="2020-06" db="EMBL/GenBank/DDBJ databases">
        <title>WGS assembly of Ceratodon purpureus strain R40.</title>
        <authorList>
            <person name="Carey S.B."/>
            <person name="Jenkins J."/>
            <person name="Shu S."/>
            <person name="Lovell J.T."/>
            <person name="Sreedasyam A."/>
            <person name="Maumus F."/>
            <person name="Tiley G.P."/>
            <person name="Fernandez-Pozo N."/>
            <person name="Barry K."/>
            <person name="Chen C."/>
            <person name="Wang M."/>
            <person name="Lipzen A."/>
            <person name="Daum C."/>
            <person name="Saski C.A."/>
            <person name="Payton A.C."/>
            <person name="Mcbreen J.C."/>
            <person name="Conrad R.E."/>
            <person name="Kollar L.M."/>
            <person name="Olsson S."/>
            <person name="Huttunen S."/>
            <person name="Landis J.B."/>
            <person name="Wickett N.J."/>
            <person name="Johnson M.G."/>
            <person name="Rensing S.A."/>
            <person name="Grimwood J."/>
            <person name="Schmutz J."/>
            <person name="Mcdaniel S.F."/>
        </authorList>
    </citation>
    <scope>NUCLEOTIDE SEQUENCE</scope>
    <source>
        <strain evidence="2">R40</strain>
    </source>
</reference>
<keyword evidence="1" id="KW-0812">Transmembrane</keyword>
<keyword evidence="3" id="KW-1185">Reference proteome</keyword>
<dbReference type="AlphaFoldDB" id="A0A8T0GKU8"/>
<protein>
    <submittedName>
        <fullName evidence="2">Uncharacterized protein</fullName>
    </submittedName>
</protein>
<dbReference type="EMBL" id="CM026431">
    <property type="protein sequence ID" value="KAG0558854.1"/>
    <property type="molecule type" value="Genomic_DNA"/>
</dbReference>
<evidence type="ECO:0000313" key="2">
    <source>
        <dbReference type="EMBL" id="KAG0558854.1"/>
    </source>
</evidence>
<feature type="transmembrane region" description="Helical" evidence="1">
    <location>
        <begin position="12"/>
        <end position="33"/>
    </location>
</feature>